<reference evidence="3 4" key="1">
    <citation type="submission" date="2012-11" db="EMBL/GenBank/DDBJ databases">
        <title>Whole genome sequence of Acetobacter orientalis 21F-2.</title>
        <authorList>
            <person name="Azuma Y."/>
            <person name="Higashiura N."/>
            <person name="Hirakawa H."/>
            <person name="Matsushita K."/>
        </authorList>
    </citation>
    <scope>NUCLEOTIDE SEQUENCE [LARGE SCALE GENOMIC DNA]</scope>
    <source>
        <strain evidence="3 4">21F-2</strain>
    </source>
</reference>
<dbReference type="AlphaFoldDB" id="A0A0D6NMJ8"/>
<organism evidence="3 4">
    <name type="scientific">Acetobacter orientalis</name>
    <dbReference type="NCBI Taxonomy" id="146474"/>
    <lineage>
        <taxon>Bacteria</taxon>
        <taxon>Pseudomonadati</taxon>
        <taxon>Pseudomonadota</taxon>
        <taxon>Alphaproteobacteria</taxon>
        <taxon>Acetobacterales</taxon>
        <taxon>Acetobacteraceae</taxon>
        <taxon>Acetobacter</taxon>
    </lineage>
</organism>
<evidence type="ECO:0000313" key="4">
    <source>
        <dbReference type="Proteomes" id="UP000032670"/>
    </source>
</evidence>
<dbReference type="Pfam" id="PF00534">
    <property type="entry name" value="Glycos_transf_1"/>
    <property type="match status" value="1"/>
</dbReference>
<dbReference type="GO" id="GO:0009103">
    <property type="term" value="P:lipopolysaccharide biosynthetic process"/>
    <property type="evidence" value="ECO:0007669"/>
    <property type="project" value="TreeGrafter"/>
</dbReference>
<dbReference type="CDD" id="cd03801">
    <property type="entry name" value="GT4_PimA-like"/>
    <property type="match status" value="1"/>
</dbReference>
<name>A0A0D6NMJ8_9PROT</name>
<dbReference type="GO" id="GO:0016757">
    <property type="term" value="F:glycosyltransferase activity"/>
    <property type="evidence" value="ECO:0007669"/>
    <property type="project" value="InterPro"/>
</dbReference>
<evidence type="ECO:0000256" key="1">
    <source>
        <dbReference type="ARBA" id="ARBA00022679"/>
    </source>
</evidence>
<feature type="domain" description="Glycosyl transferase family 1" evidence="2">
    <location>
        <begin position="2"/>
        <end position="161"/>
    </location>
</feature>
<evidence type="ECO:0000259" key="2">
    <source>
        <dbReference type="Pfam" id="PF00534"/>
    </source>
</evidence>
<proteinExistence type="predicted"/>
<dbReference type="Gene3D" id="3.40.50.2000">
    <property type="entry name" value="Glycogen Phosphorylase B"/>
    <property type="match status" value="2"/>
</dbReference>
<dbReference type="InterPro" id="IPR001296">
    <property type="entry name" value="Glyco_trans_1"/>
</dbReference>
<keyword evidence="4" id="KW-1185">Reference proteome</keyword>
<keyword evidence="1 3" id="KW-0808">Transferase</keyword>
<dbReference type="SUPFAM" id="SSF53756">
    <property type="entry name" value="UDP-Glycosyltransferase/glycogen phosphorylase"/>
    <property type="match status" value="1"/>
</dbReference>
<evidence type="ECO:0000313" key="3">
    <source>
        <dbReference type="EMBL" id="GAN66840.1"/>
    </source>
</evidence>
<dbReference type="STRING" id="1231341.Abor_031_006"/>
<dbReference type="PANTHER" id="PTHR46401:SF2">
    <property type="entry name" value="GLYCOSYLTRANSFERASE WBBK-RELATED"/>
    <property type="match status" value="1"/>
</dbReference>
<sequence>MRARYRLPADHRLILAVGGVERRKNTLHVLDVFLALRREQPDVHLVVVGGASLLDHTAYRTQFETRLRDSGKAEHVTITGPVSDDDMPAFYRQAAVLAYPSATEGFGLCPLEALSCGTPAIVPEIAPFTEHFSEVDTLWCHPDSPHTLLSALRDALSPRNLARFRVSGPTTARRFDWCQVAERHMPAYRRLAALSQAETPFSGALSPCLR</sequence>
<dbReference type="Proteomes" id="UP000032670">
    <property type="component" value="Unassembled WGS sequence"/>
</dbReference>
<dbReference type="EMBL" id="BAMX01000031">
    <property type="protein sequence ID" value="GAN66840.1"/>
    <property type="molecule type" value="Genomic_DNA"/>
</dbReference>
<comment type="caution">
    <text evidence="3">The sequence shown here is derived from an EMBL/GenBank/DDBJ whole genome shotgun (WGS) entry which is preliminary data.</text>
</comment>
<gene>
    <name evidence="3" type="ORF">Abor_031_006</name>
</gene>
<protein>
    <submittedName>
        <fullName evidence="3">Glycosyl transferase</fullName>
    </submittedName>
</protein>
<dbReference type="PANTHER" id="PTHR46401">
    <property type="entry name" value="GLYCOSYLTRANSFERASE WBBK-RELATED"/>
    <property type="match status" value="1"/>
</dbReference>
<accession>A0A0D6NMJ8</accession>